<dbReference type="PANTHER" id="PTHR47843">
    <property type="entry name" value="BTB DOMAIN-CONTAINING PROTEIN-RELATED"/>
    <property type="match status" value="1"/>
</dbReference>
<dbReference type="SUPFAM" id="SSF54695">
    <property type="entry name" value="POZ domain"/>
    <property type="match status" value="1"/>
</dbReference>
<dbReference type="EMBL" id="JAADJZ010000017">
    <property type="protein sequence ID" value="KAF2869129.1"/>
    <property type="molecule type" value="Genomic_DNA"/>
</dbReference>
<keyword evidence="2" id="KW-1185">Reference proteome</keyword>
<organism evidence="1 2">
    <name type="scientific">Massariosphaeria phaeospora</name>
    <dbReference type="NCBI Taxonomy" id="100035"/>
    <lineage>
        <taxon>Eukaryota</taxon>
        <taxon>Fungi</taxon>
        <taxon>Dikarya</taxon>
        <taxon>Ascomycota</taxon>
        <taxon>Pezizomycotina</taxon>
        <taxon>Dothideomycetes</taxon>
        <taxon>Pleosporomycetidae</taxon>
        <taxon>Pleosporales</taxon>
        <taxon>Pleosporales incertae sedis</taxon>
        <taxon>Massariosphaeria</taxon>
    </lineage>
</organism>
<accession>A0A7C8I2H6</accession>
<evidence type="ECO:0000313" key="1">
    <source>
        <dbReference type="EMBL" id="KAF2869129.1"/>
    </source>
</evidence>
<name>A0A7C8I2H6_9PLEO</name>
<sequence length="215" mass="24548">MKALFRARKVMFSFARSKLLTVRVGKPPSSEEFVFSEDLVLHAEFFKRAMNGRWAESQDRSIDMPENDPDIFALYLHFLQTQQVPLSERTGQEGIGDKFRDLTRVYVLAEQLQDSRTKNSVIRSIFASTEIQNGTFSIPCSHGVALGYGGTPEDSPLRRLYVDLWTYLTPGTIADVYDTVPKEFLRDLAIRKCEQGEEKKTYAFANGVEKYLAKE</sequence>
<gene>
    <name evidence="1" type="ORF">BDV95DRAFT_670057</name>
</gene>
<dbReference type="Proteomes" id="UP000481861">
    <property type="component" value="Unassembled WGS sequence"/>
</dbReference>
<dbReference type="Gene3D" id="3.30.710.10">
    <property type="entry name" value="Potassium Channel Kv1.1, Chain A"/>
    <property type="match status" value="1"/>
</dbReference>
<reference evidence="1 2" key="1">
    <citation type="submission" date="2020-01" db="EMBL/GenBank/DDBJ databases">
        <authorList>
            <consortium name="DOE Joint Genome Institute"/>
            <person name="Haridas S."/>
            <person name="Albert R."/>
            <person name="Binder M."/>
            <person name="Bloem J."/>
            <person name="Labutti K."/>
            <person name="Salamov A."/>
            <person name="Andreopoulos B."/>
            <person name="Baker S.E."/>
            <person name="Barry K."/>
            <person name="Bills G."/>
            <person name="Bluhm B.H."/>
            <person name="Cannon C."/>
            <person name="Castanera R."/>
            <person name="Culley D.E."/>
            <person name="Daum C."/>
            <person name="Ezra D."/>
            <person name="Gonzalez J.B."/>
            <person name="Henrissat B."/>
            <person name="Kuo A."/>
            <person name="Liang C."/>
            <person name="Lipzen A."/>
            <person name="Lutzoni F."/>
            <person name="Magnuson J."/>
            <person name="Mondo S."/>
            <person name="Nolan M."/>
            <person name="Ohm R."/>
            <person name="Pangilinan J."/>
            <person name="Park H.-J.H."/>
            <person name="Ramirez L."/>
            <person name="Alfaro M."/>
            <person name="Sun H."/>
            <person name="Tritt A."/>
            <person name="Yoshinaga Y."/>
            <person name="Zwiers L.-H.L."/>
            <person name="Turgeon B.G."/>
            <person name="Goodwin S.B."/>
            <person name="Spatafora J.W."/>
            <person name="Crous P.W."/>
            <person name="Grigoriev I.V."/>
        </authorList>
    </citation>
    <scope>NUCLEOTIDE SEQUENCE [LARGE SCALE GENOMIC DNA]</scope>
    <source>
        <strain evidence="1 2">CBS 611.86</strain>
    </source>
</reference>
<dbReference type="CDD" id="cd18186">
    <property type="entry name" value="BTB_POZ_ZBTB_KLHL-like"/>
    <property type="match status" value="1"/>
</dbReference>
<dbReference type="OrthoDB" id="1022638at2759"/>
<comment type="caution">
    <text evidence="1">The sequence shown here is derived from an EMBL/GenBank/DDBJ whole genome shotgun (WGS) entry which is preliminary data.</text>
</comment>
<dbReference type="AlphaFoldDB" id="A0A7C8I2H6"/>
<evidence type="ECO:0000313" key="2">
    <source>
        <dbReference type="Proteomes" id="UP000481861"/>
    </source>
</evidence>
<protein>
    <recommendedName>
        <fullName evidence="3">BTB domain-containing protein</fullName>
    </recommendedName>
</protein>
<dbReference type="InterPro" id="IPR011333">
    <property type="entry name" value="SKP1/BTB/POZ_sf"/>
</dbReference>
<dbReference type="PANTHER" id="PTHR47843:SF2">
    <property type="entry name" value="BTB DOMAIN-CONTAINING PROTEIN"/>
    <property type="match status" value="1"/>
</dbReference>
<proteinExistence type="predicted"/>
<evidence type="ECO:0008006" key="3">
    <source>
        <dbReference type="Google" id="ProtNLM"/>
    </source>
</evidence>